<evidence type="ECO:0000313" key="2">
    <source>
        <dbReference type="EMBL" id="CAE7438744.1"/>
    </source>
</evidence>
<organism evidence="2 3">
    <name type="scientific">Symbiodinium pilosum</name>
    <name type="common">Dinoflagellate</name>
    <dbReference type="NCBI Taxonomy" id="2952"/>
    <lineage>
        <taxon>Eukaryota</taxon>
        <taxon>Sar</taxon>
        <taxon>Alveolata</taxon>
        <taxon>Dinophyceae</taxon>
        <taxon>Suessiales</taxon>
        <taxon>Symbiodiniaceae</taxon>
        <taxon>Symbiodinium</taxon>
    </lineage>
</organism>
<keyword evidence="3" id="KW-1185">Reference proteome</keyword>
<sequence length="116" mass="11995">MKEGEVGSTVLSIVEQIIRAESNTDGVSGGPVAKAARSKVNKAPSSGAPKSYYPASCGPAASSAPGKRVERATGFSKGGGPAAQNRWCDFCGSQVPAAMGSFDNDATLWYCFNCWQ</sequence>
<evidence type="ECO:0000313" key="3">
    <source>
        <dbReference type="Proteomes" id="UP000649617"/>
    </source>
</evidence>
<dbReference type="EMBL" id="CAJNIZ010020291">
    <property type="protein sequence ID" value="CAE7438744.1"/>
    <property type="molecule type" value="Genomic_DNA"/>
</dbReference>
<protein>
    <submittedName>
        <fullName evidence="2">Uncharacterized protein</fullName>
    </submittedName>
</protein>
<evidence type="ECO:0000256" key="1">
    <source>
        <dbReference type="SAM" id="MobiDB-lite"/>
    </source>
</evidence>
<dbReference type="OrthoDB" id="438836at2759"/>
<name>A0A812RFE7_SYMPI</name>
<reference evidence="2" key="1">
    <citation type="submission" date="2021-02" db="EMBL/GenBank/DDBJ databases">
        <authorList>
            <person name="Dougan E. K."/>
            <person name="Rhodes N."/>
            <person name="Thang M."/>
            <person name="Chan C."/>
        </authorList>
    </citation>
    <scope>NUCLEOTIDE SEQUENCE</scope>
</reference>
<feature type="region of interest" description="Disordered" evidence="1">
    <location>
        <begin position="59"/>
        <end position="82"/>
    </location>
</feature>
<proteinExistence type="predicted"/>
<accession>A0A812RFE7</accession>
<dbReference type="Proteomes" id="UP000649617">
    <property type="component" value="Unassembled WGS sequence"/>
</dbReference>
<comment type="caution">
    <text evidence="2">The sequence shown here is derived from an EMBL/GenBank/DDBJ whole genome shotgun (WGS) entry which is preliminary data.</text>
</comment>
<feature type="non-terminal residue" evidence="2">
    <location>
        <position position="1"/>
    </location>
</feature>
<gene>
    <name evidence="2" type="ORF">SPIL2461_LOCUS10706</name>
</gene>
<dbReference type="AlphaFoldDB" id="A0A812RFE7"/>